<dbReference type="OrthoDB" id="3903652at2759"/>
<evidence type="ECO:0000313" key="3">
    <source>
        <dbReference type="Proteomes" id="UP000745764"/>
    </source>
</evidence>
<comment type="caution">
    <text evidence="2">The sequence shown here is derived from an EMBL/GenBank/DDBJ whole genome shotgun (WGS) entry which is preliminary data.</text>
</comment>
<keyword evidence="3" id="KW-1185">Reference proteome</keyword>
<reference evidence="2" key="1">
    <citation type="submission" date="2020-06" db="EMBL/GenBank/DDBJ databases">
        <authorList>
            <person name="Onetto C."/>
        </authorList>
    </citation>
    <scope>NUCLEOTIDE SEQUENCE</scope>
</reference>
<feature type="chain" id="PRO_5040188857" evidence="1">
    <location>
        <begin position="22"/>
        <end position="201"/>
    </location>
</feature>
<protein>
    <submittedName>
        <fullName evidence="2">Uncharacterized protein</fullName>
    </submittedName>
</protein>
<feature type="signal peptide" evidence="1">
    <location>
        <begin position="1"/>
        <end position="21"/>
    </location>
</feature>
<gene>
    <name evidence="2" type="ORF">AWRI4620_LOCUS7571</name>
</gene>
<dbReference type="EMBL" id="CAINUL010000016">
    <property type="protein sequence ID" value="CAD0113316.1"/>
    <property type="molecule type" value="Genomic_DNA"/>
</dbReference>
<keyword evidence="1" id="KW-0732">Signal</keyword>
<accession>A0A9N8KM23</accession>
<proteinExistence type="predicted"/>
<dbReference type="Proteomes" id="UP000745764">
    <property type="component" value="Unassembled WGS sequence"/>
</dbReference>
<name>A0A9N8KM23_9PEZI</name>
<dbReference type="AlphaFoldDB" id="A0A9N8KM23"/>
<evidence type="ECO:0000256" key="1">
    <source>
        <dbReference type="SAM" id="SignalP"/>
    </source>
</evidence>
<sequence length="201" mass="22225">MSSRHSILALASLLLVAQAYAQTQPRDHNLTLTFTSFHQNVGTNISFSMRDRPIPSTGTCFNLTDVFGNSSHSQPYVTQNAEQFSPQNNYTTFFYKQLNETGLAVGKDAARVVKMWPYENCRSTDFSPWYGLSCQSEGSAYNMPAGIKSFSVVDRWYSNNEDEGHCWTLAEDGHSSAACTSFQGCFVAMMAAALAGVFLTM</sequence>
<evidence type="ECO:0000313" key="2">
    <source>
        <dbReference type="EMBL" id="CAD0113316.1"/>
    </source>
</evidence>
<organism evidence="2 3">
    <name type="scientific">Aureobasidium uvarum</name>
    <dbReference type="NCBI Taxonomy" id="2773716"/>
    <lineage>
        <taxon>Eukaryota</taxon>
        <taxon>Fungi</taxon>
        <taxon>Dikarya</taxon>
        <taxon>Ascomycota</taxon>
        <taxon>Pezizomycotina</taxon>
        <taxon>Dothideomycetes</taxon>
        <taxon>Dothideomycetidae</taxon>
        <taxon>Dothideales</taxon>
        <taxon>Saccotheciaceae</taxon>
        <taxon>Aureobasidium</taxon>
    </lineage>
</organism>